<dbReference type="EC" id="2.7.13.3" evidence="2"/>
<feature type="domain" description="Histidine kinase" evidence="6">
    <location>
        <begin position="404"/>
        <end position="620"/>
    </location>
</feature>
<dbReference type="PRINTS" id="PR00344">
    <property type="entry name" value="BCTRLSENSOR"/>
</dbReference>
<reference evidence="8 9" key="1">
    <citation type="submission" date="2017-06" db="EMBL/GenBank/DDBJ databases">
        <title>Hymenobacter amundsenii sp. nov. isolated from regoliths in Antarctica.</title>
        <authorList>
            <person name="Sedlacek I."/>
            <person name="Kralova S."/>
            <person name="Pantucek R."/>
            <person name="Svec P."/>
            <person name="Holochova P."/>
            <person name="Stankova E."/>
            <person name="Vrbovska V."/>
            <person name="Busse H.-J."/>
        </authorList>
    </citation>
    <scope>NUCLEOTIDE SEQUENCE [LARGE SCALE GENOMIC DNA]</scope>
    <source>
        <strain evidence="8 9">CCM 8682</strain>
    </source>
</reference>
<dbReference type="InterPro" id="IPR004358">
    <property type="entry name" value="Sig_transdc_His_kin-like_C"/>
</dbReference>
<dbReference type="InterPro" id="IPR013655">
    <property type="entry name" value="PAS_fold_3"/>
</dbReference>
<dbReference type="SMART" id="SM00387">
    <property type="entry name" value="HATPase_c"/>
    <property type="match status" value="1"/>
</dbReference>
<organism evidence="8 9">
    <name type="scientific">Hymenobacter amundsenii</name>
    <dbReference type="NCBI Taxonomy" id="2006685"/>
    <lineage>
        <taxon>Bacteria</taxon>
        <taxon>Pseudomonadati</taxon>
        <taxon>Bacteroidota</taxon>
        <taxon>Cytophagia</taxon>
        <taxon>Cytophagales</taxon>
        <taxon>Hymenobacteraceae</taxon>
        <taxon>Hymenobacter</taxon>
    </lineage>
</organism>
<dbReference type="PROSITE" id="PS50113">
    <property type="entry name" value="PAC"/>
    <property type="match status" value="1"/>
</dbReference>
<evidence type="ECO:0000256" key="4">
    <source>
        <dbReference type="ARBA" id="ARBA00022679"/>
    </source>
</evidence>
<gene>
    <name evidence="8" type="ORF">CDA63_05390</name>
</gene>
<proteinExistence type="predicted"/>
<dbReference type="PANTHER" id="PTHR43304">
    <property type="entry name" value="PHYTOCHROME-LIKE PROTEIN CPH1"/>
    <property type="match status" value="1"/>
</dbReference>
<dbReference type="InterPro" id="IPR035965">
    <property type="entry name" value="PAS-like_dom_sf"/>
</dbReference>
<evidence type="ECO:0000313" key="9">
    <source>
        <dbReference type="Proteomes" id="UP000197277"/>
    </source>
</evidence>
<keyword evidence="9" id="KW-1185">Reference proteome</keyword>
<dbReference type="SMART" id="SM00388">
    <property type="entry name" value="HisKA"/>
    <property type="match status" value="1"/>
</dbReference>
<dbReference type="SUPFAM" id="SSF55874">
    <property type="entry name" value="ATPase domain of HSP90 chaperone/DNA topoisomerase II/histidine kinase"/>
    <property type="match status" value="1"/>
</dbReference>
<dbReference type="OrthoDB" id="9766459at2"/>
<dbReference type="Gene3D" id="1.10.287.130">
    <property type="match status" value="1"/>
</dbReference>
<dbReference type="InterPro" id="IPR001610">
    <property type="entry name" value="PAC"/>
</dbReference>
<dbReference type="RefSeq" id="WP_088463427.1">
    <property type="nucleotide sequence ID" value="NZ_NIRR01000005.1"/>
</dbReference>
<sequence length="626" mass="70571">MNLSDDSASSKLFLNDTAAFFALSPHGKIRQASPLFARLLSREAASLLGRNLSEYLPAPDLGRWQQLVSLAMAGEVVRYEGPVLLPGKVAECRITLFPLLADSQITGVYGVASHLSERDLPTRAVLAREQQMSVIFDTISDVTFVLQVEPGEQYRFVFTNLAFHKITGLPLGRGVGSFVQDIIPEPSLTLVRSKYAEAVRTRQPVVWQETTDYPTGRLIGEITITPVFNEAGECCQLVGIVHDLTRQKRIEEDLRVSNERFQYAIKATTDALYDWDMATDMLYWGEGYETLFGHRLRQNPELFSQWAEHVLPADAQRVVGGLRYLAYETTQWHWQEEYRFQRADGSWAWVYDRGYIVRDEQDRPLRMIGAMQDISERRAAQERQRLLGERLSRQNADLQQFTYIVSHNLRAPLANALGFAQLLERAAPGSDIFNNSLQNLHTSLRQLDGVLTDVNTILSVRDQQEGYRPELVPLATVCAEALQGVKQLLESCGGQVHVAIADELRLPGRRAYFHSIFHNLLSNAIKYRADDRPLRVDIEATTDAAQFTTITVRDNGRGFDLATAGDNVFQLYRRFHPDQDGRGIGLFLVKAHVESMGGRVSVESQEGVGTQFLVYFSSYGHENLPD</sequence>
<name>A0A246FN67_9BACT</name>
<dbReference type="Pfam" id="PF02518">
    <property type="entry name" value="HATPase_c"/>
    <property type="match status" value="1"/>
</dbReference>
<evidence type="ECO:0000256" key="5">
    <source>
        <dbReference type="ARBA" id="ARBA00022777"/>
    </source>
</evidence>
<dbReference type="NCBIfam" id="TIGR00229">
    <property type="entry name" value="sensory_box"/>
    <property type="match status" value="2"/>
</dbReference>
<keyword evidence="4" id="KW-0808">Transferase</keyword>
<dbReference type="Pfam" id="PF08448">
    <property type="entry name" value="PAS_4"/>
    <property type="match status" value="2"/>
</dbReference>
<dbReference type="InterPro" id="IPR013656">
    <property type="entry name" value="PAS_4"/>
</dbReference>
<dbReference type="Gene3D" id="3.30.565.10">
    <property type="entry name" value="Histidine kinase-like ATPase, C-terminal domain"/>
    <property type="match status" value="1"/>
</dbReference>
<dbReference type="InterPro" id="IPR000014">
    <property type="entry name" value="PAS"/>
</dbReference>
<dbReference type="CDD" id="cd00082">
    <property type="entry name" value="HisKA"/>
    <property type="match status" value="1"/>
</dbReference>
<keyword evidence="3" id="KW-0597">Phosphoprotein</keyword>
<dbReference type="Gene3D" id="3.30.450.20">
    <property type="entry name" value="PAS domain"/>
    <property type="match status" value="3"/>
</dbReference>
<dbReference type="EMBL" id="NIRR01000005">
    <property type="protein sequence ID" value="OWP64162.1"/>
    <property type="molecule type" value="Genomic_DNA"/>
</dbReference>
<dbReference type="SUPFAM" id="SSF55785">
    <property type="entry name" value="PYP-like sensor domain (PAS domain)"/>
    <property type="match status" value="3"/>
</dbReference>
<evidence type="ECO:0000259" key="7">
    <source>
        <dbReference type="PROSITE" id="PS50113"/>
    </source>
</evidence>
<dbReference type="PANTHER" id="PTHR43304:SF1">
    <property type="entry name" value="PAC DOMAIN-CONTAINING PROTEIN"/>
    <property type="match status" value="1"/>
</dbReference>
<dbReference type="Pfam" id="PF00512">
    <property type="entry name" value="HisKA"/>
    <property type="match status" value="1"/>
</dbReference>
<evidence type="ECO:0000256" key="2">
    <source>
        <dbReference type="ARBA" id="ARBA00012438"/>
    </source>
</evidence>
<evidence type="ECO:0000256" key="1">
    <source>
        <dbReference type="ARBA" id="ARBA00000085"/>
    </source>
</evidence>
<dbReference type="InterPro" id="IPR003594">
    <property type="entry name" value="HATPase_dom"/>
</dbReference>
<comment type="catalytic activity">
    <reaction evidence="1">
        <text>ATP + protein L-histidine = ADP + protein N-phospho-L-histidine.</text>
        <dbReference type="EC" id="2.7.13.3"/>
    </reaction>
</comment>
<evidence type="ECO:0000256" key="3">
    <source>
        <dbReference type="ARBA" id="ARBA00022553"/>
    </source>
</evidence>
<dbReference type="SMART" id="SM00086">
    <property type="entry name" value="PAC"/>
    <property type="match status" value="2"/>
</dbReference>
<dbReference type="AlphaFoldDB" id="A0A246FN67"/>
<evidence type="ECO:0000313" key="8">
    <source>
        <dbReference type="EMBL" id="OWP64162.1"/>
    </source>
</evidence>
<dbReference type="InterPro" id="IPR005467">
    <property type="entry name" value="His_kinase_dom"/>
</dbReference>
<dbReference type="CDD" id="cd00130">
    <property type="entry name" value="PAS"/>
    <property type="match status" value="3"/>
</dbReference>
<dbReference type="InterPro" id="IPR052162">
    <property type="entry name" value="Sensor_kinase/Photoreceptor"/>
</dbReference>
<dbReference type="SUPFAM" id="SSF47384">
    <property type="entry name" value="Homodimeric domain of signal transducing histidine kinase"/>
    <property type="match status" value="1"/>
</dbReference>
<protein>
    <recommendedName>
        <fullName evidence="2">histidine kinase</fullName>
        <ecNumber evidence="2">2.7.13.3</ecNumber>
    </recommendedName>
</protein>
<keyword evidence="5" id="KW-0418">Kinase</keyword>
<dbReference type="PROSITE" id="PS50109">
    <property type="entry name" value="HIS_KIN"/>
    <property type="match status" value="1"/>
</dbReference>
<accession>A0A246FN67</accession>
<dbReference type="InterPro" id="IPR036097">
    <property type="entry name" value="HisK_dim/P_sf"/>
</dbReference>
<dbReference type="GO" id="GO:0000155">
    <property type="term" value="F:phosphorelay sensor kinase activity"/>
    <property type="evidence" value="ECO:0007669"/>
    <property type="project" value="InterPro"/>
</dbReference>
<comment type="caution">
    <text evidence="8">The sequence shown here is derived from an EMBL/GenBank/DDBJ whole genome shotgun (WGS) entry which is preliminary data.</text>
</comment>
<dbReference type="Pfam" id="PF08447">
    <property type="entry name" value="PAS_3"/>
    <property type="match status" value="1"/>
</dbReference>
<dbReference type="SMART" id="SM00091">
    <property type="entry name" value="PAS"/>
    <property type="match status" value="3"/>
</dbReference>
<dbReference type="InterPro" id="IPR000700">
    <property type="entry name" value="PAS-assoc_C"/>
</dbReference>
<feature type="domain" description="PAC" evidence="7">
    <location>
        <begin position="334"/>
        <end position="386"/>
    </location>
</feature>
<dbReference type="InterPro" id="IPR003661">
    <property type="entry name" value="HisK_dim/P_dom"/>
</dbReference>
<evidence type="ECO:0000259" key="6">
    <source>
        <dbReference type="PROSITE" id="PS50109"/>
    </source>
</evidence>
<dbReference type="InterPro" id="IPR036890">
    <property type="entry name" value="HATPase_C_sf"/>
</dbReference>
<dbReference type="Proteomes" id="UP000197277">
    <property type="component" value="Unassembled WGS sequence"/>
</dbReference>